<dbReference type="GO" id="GO:0005525">
    <property type="term" value="F:GTP binding"/>
    <property type="evidence" value="ECO:0007669"/>
    <property type="project" value="InterPro"/>
</dbReference>
<evidence type="ECO:0000256" key="1">
    <source>
        <dbReference type="SAM" id="Coils"/>
    </source>
</evidence>
<dbReference type="AlphaFoldDB" id="A0A0G0I127"/>
<accession>A0A0G0I127</accession>
<comment type="caution">
    <text evidence="3">The sequence shown here is derived from an EMBL/GenBank/DDBJ whole genome shotgun (WGS) entry which is preliminary data.</text>
</comment>
<reference evidence="3 4" key="1">
    <citation type="journal article" date="2015" name="Nature">
        <title>rRNA introns, odd ribosomes, and small enigmatic genomes across a large radiation of phyla.</title>
        <authorList>
            <person name="Brown C.T."/>
            <person name="Hug L.A."/>
            <person name="Thomas B.C."/>
            <person name="Sharon I."/>
            <person name="Castelle C.J."/>
            <person name="Singh A."/>
            <person name="Wilkins M.J."/>
            <person name="Williams K.H."/>
            <person name="Banfield J.F."/>
        </authorList>
    </citation>
    <scope>NUCLEOTIDE SEQUENCE [LARGE SCALE GENOMIC DNA]</scope>
</reference>
<dbReference type="PRINTS" id="PR00326">
    <property type="entry name" value="GTP1OBG"/>
</dbReference>
<evidence type="ECO:0000313" key="3">
    <source>
        <dbReference type="EMBL" id="KKQ44595.1"/>
    </source>
</evidence>
<feature type="domain" description="G" evidence="2">
    <location>
        <begin position="82"/>
        <end position="181"/>
    </location>
</feature>
<organism evidence="3 4">
    <name type="scientific">Candidatus Woesebacteria bacterium GW2011_GWA1_37_8</name>
    <dbReference type="NCBI Taxonomy" id="1618546"/>
    <lineage>
        <taxon>Bacteria</taxon>
        <taxon>Candidatus Woeseibacteriota</taxon>
    </lineage>
</organism>
<sequence length="199" mass="22107">MPINAGYEYGEAQKKLAEAKTPEEKIKALENLLSVSPSHKGAEKLRQELKTKISKLKSKQEKEKSAKRGGRSIAIKKEGAAQVTLVGLTNSGKSTIIQKFTNAKPQIAEYEFTTKTAEVAIMDYHGVKIQLVELPAIFTGYSYSSMGPTYLSIARNSDLVVIIIDGLIDCEEQLKSIETEFLGVGVRLRKINENQYRRI</sequence>
<keyword evidence="1" id="KW-0175">Coiled coil</keyword>
<dbReference type="Pfam" id="PF01926">
    <property type="entry name" value="MMR_HSR1"/>
    <property type="match status" value="1"/>
</dbReference>
<dbReference type="PANTHER" id="PTHR43127">
    <property type="entry name" value="DEVELOPMENTALLY-REGULATED GTP-BINDING PROTEIN 2"/>
    <property type="match status" value="1"/>
</dbReference>
<protein>
    <submittedName>
        <fullName evidence="3">Putative GTPase of the OBG/HflX superfamily</fullName>
    </submittedName>
</protein>
<feature type="non-terminal residue" evidence="3">
    <location>
        <position position="199"/>
    </location>
</feature>
<dbReference type="InterPro" id="IPR045001">
    <property type="entry name" value="DRG"/>
</dbReference>
<evidence type="ECO:0000259" key="2">
    <source>
        <dbReference type="Pfam" id="PF01926"/>
    </source>
</evidence>
<dbReference type="EMBL" id="LBTR01000024">
    <property type="protein sequence ID" value="KKQ44595.1"/>
    <property type="molecule type" value="Genomic_DNA"/>
</dbReference>
<dbReference type="SUPFAM" id="SSF52540">
    <property type="entry name" value="P-loop containing nucleoside triphosphate hydrolases"/>
    <property type="match status" value="1"/>
</dbReference>
<dbReference type="InterPro" id="IPR006073">
    <property type="entry name" value="GTP-bd"/>
</dbReference>
<dbReference type="Gene3D" id="3.40.50.300">
    <property type="entry name" value="P-loop containing nucleotide triphosphate hydrolases"/>
    <property type="match status" value="1"/>
</dbReference>
<gene>
    <name evidence="3" type="ORF">US62_C0024G0017</name>
</gene>
<dbReference type="InterPro" id="IPR027417">
    <property type="entry name" value="P-loop_NTPase"/>
</dbReference>
<proteinExistence type="predicted"/>
<evidence type="ECO:0000313" key="4">
    <source>
        <dbReference type="Proteomes" id="UP000034603"/>
    </source>
</evidence>
<dbReference type="GO" id="GO:0003924">
    <property type="term" value="F:GTPase activity"/>
    <property type="evidence" value="ECO:0007669"/>
    <property type="project" value="InterPro"/>
</dbReference>
<name>A0A0G0I127_9BACT</name>
<dbReference type="Proteomes" id="UP000034603">
    <property type="component" value="Unassembled WGS sequence"/>
</dbReference>
<feature type="coiled-coil region" evidence="1">
    <location>
        <begin position="39"/>
        <end position="66"/>
    </location>
</feature>